<accession>A0A562M304</accession>
<evidence type="ECO:0000313" key="6">
    <source>
        <dbReference type="Proteomes" id="UP000316471"/>
    </source>
</evidence>
<dbReference type="EMBL" id="VLKP01000001">
    <property type="protein sequence ID" value="TWI14314.1"/>
    <property type="molecule type" value="Genomic_DNA"/>
</dbReference>
<organism evidence="5 6">
    <name type="scientific">Aerolutibacter ruishenii</name>
    <dbReference type="NCBI Taxonomy" id="686800"/>
    <lineage>
        <taxon>Bacteria</taxon>
        <taxon>Pseudomonadati</taxon>
        <taxon>Pseudomonadota</taxon>
        <taxon>Gammaproteobacteria</taxon>
        <taxon>Lysobacterales</taxon>
        <taxon>Lysobacteraceae</taxon>
        <taxon>Aerolutibacter</taxon>
    </lineage>
</organism>
<dbReference type="AlphaFoldDB" id="A0A562M304"/>
<sequence length="242" mass="26142">MKRASGDESVGGLRARAGASPAVTTGAGTINAFVAVTKPLVREGLFRLLRAMPEVDRCLSDQDPWKVIAQSGNNAVDCLLLDPDLDRSGAFRAAFASSETRPRVLLVTPRHHVGEGELPDLVCACGMLSESAGDPEVRQALRQLVTCNRRQPDAGPCDHCPLKATLQKPKLPLTPRELDVFLLVGEGVGPSEIAAKLALSVKTVEYYRSRIKEKLGLDNTASLAYASMRWRQGHWLPTIAAH</sequence>
<dbReference type="CDD" id="cd06170">
    <property type="entry name" value="LuxR_C_like"/>
    <property type="match status" value="1"/>
</dbReference>
<dbReference type="InterPro" id="IPR016032">
    <property type="entry name" value="Sig_transdc_resp-reg_C-effctor"/>
</dbReference>
<evidence type="ECO:0000256" key="3">
    <source>
        <dbReference type="ARBA" id="ARBA00023163"/>
    </source>
</evidence>
<dbReference type="InterPro" id="IPR000792">
    <property type="entry name" value="Tscrpt_reg_LuxR_C"/>
</dbReference>
<dbReference type="Pfam" id="PF00196">
    <property type="entry name" value="GerE"/>
    <property type="match status" value="1"/>
</dbReference>
<keyword evidence="1" id="KW-0805">Transcription regulation</keyword>
<dbReference type="PANTHER" id="PTHR44688">
    <property type="entry name" value="DNA-BINDING TRANSCRIPTIONAL ACTIVATOR DEVR_DOSR"/>
    <property type="match status" value="1"/>
</dbReference>
<dbReference type="GO" id="GO:0003677">
    <property type="term" value="F:DNA binding"/>
    <property type="evidence" value="ECO:0007669"/>
    <property type="project" value="UniProtKB-KW"/>
</dbReference>
<evidence type="ECO:0000259" key="4">
    <source>
        <dbReference type="PROSITE" id="PS50043"/>
    </source>
</evidence>
<dbReference type="SUPFAM" id="SSF46894">
    <property type="entry name" value="C-terminal effector domain of the bipartite response regulators"/>
    <property type="match status" value="1"/>
</dbReference>
<dbReference type="SMART" id="SM00421">
    <property type="entry name" value="HTH_LUXR"/>
    <property type="match status" value="1"/>
</dbReference>
<keyword evidence="6" id="KW-1185">Reference proteome</keyword>
<reference evidence="5 6" key="1">
    <citation type="journal article" date="2015" name="Stand. Genomic Sci.">
        <title>Genomic Encyclopedia of Bacterial and Archaeal Type Strains, Phase III: the genomes of soil and plant-associated and newly described type strains.</title>
        <authorList>
            <person name="Whitman W.B."/>
            <person name="Woyke T."/>
            <person name="Klenk H.P."/>
            <person name="Zhou Y."/>
            <person name="Lilburn T.G."/>
            <person name="Beck B.J."/>
            <person name="De Vos P."/>
            <person name="Vandamme P."/>
            <person name="Eisen J.A."/>
            <person name="Garrity G."/>
            <person name="Hugenholtz P."/>
            <person name="Kyrpides N.C."/>
        </authorList>
    </citation>
    <scope>NUCLEOTIDE SEQUENCE [LARGE SCALE GENOMIC DNA]</scope>
    <source>
        <strain evidence="5 6">CGMCC 1.10136</strain>
    </source>
</reference>
<gene>
    <name evidence="5" type="ORF">IP93_00310</name>
</gene>
<dbReference type="PROSITE" id="PS50043">
    <property type="entry name" value="HTH_LUXR_2"/>
    <property type="match status" value="1"/>
</dbReference>
<dbReference type="Proteomes" id="UP000316471">
    <property type="component" value="Unassembled WGS sequence"/>
</dbReference>
<comment type="caution">
    <text evidence="5">The sequence shown here is derived from an EMBL/GenBank/DDBJ whole genome shotgun (WGS) entry which is preliminary data.</text>
</comment>
<keyword evidence="2 5" id="KW-0238">DNA-binding</keyword>
<keyword evidence="3" id="KW-0804">Transcription</keyword>
<dbReference type="Gene3D" id="1.10.10.10">
    <property type="entry name" value="Winged helix-like DNA-binding domain superfamily/Winged helix DNA-binding domain"/>
    <property type="match status" value="1"/>
</dbReference>
<proteinExistence type="predicted"/>
<evidence type="ECO:0000256" key="2">
    <source>
        <dbReference type="ARBA" id="ARBA00023125"/>
    </source>
</evidence>
<evidence type="ECO:0000256" key="1">
    <source>
        <dbReference type="ARBA" id="ARBA00023015"/>
    </source>
</evidence>
<protein>
    <submittedName>
        <fullName evidence="5">DNA-binding NarL/FixJ family response regulator</fullName>
    </submittedName>
</protein>
<dbReference type="GO" id="GO:0006355">
    <property type="term" value="P:regulation of DNA-templated transcription"/>
    <property type="evidence" value="ECO:0007669"/>
    <property type="project" value="InterPro"/>
</dbReference>
<evidence type="ECO:0000313" key="5">
    <source>
        <dbReference type="EMBL" id="TWI14314.1"/>
    </source>
</evidence>
<feature type="domain" description="HTH luxR-type" evidence="4">
    <location>
        <begin position="166"/>
        <end position="230"/>
    </location>
</feature>
<dbReference type="PANTHER" id="PTHR44688:SF16">
    <property type="entry name" value="DNA-BINDING TRANSCRIPTIONAL ACTIVATOR DEVR_DOSR"/>
    <property type="match status" value="1"/>
</dbReference>
<dbReference type="PRINTS" id="PR00038">
    <property type="entry name" value="HTHLUXR"/>
</dbReference>
<dbReference type="InterPro" id="IPR036388">
    <property type="entry name" value="WH-like_DNA-bd_sf"/>
</dbReference>
<name>A0A562M304_9GAMM</name>